<proteinExistence type="predicted"/>
<protein>
    <submittedName>
        <fullName evidence="1">Uncharacterized protein</fullName>
    </submittedName>
</protein>
<gene>
    <name evidence="1" type="ORF">BDN72DRAFT_757828</name>
</gene>
<dbReference type="EMBL" id="ML208263">
    <property type="protein sequence ID" value="TFK75326.1"/>
    <property type="molecule type" value="Genomic_DNA"/>
</dbReference>
<evidence type="ECO:0000313" key="2">
    <source>
        <dbReference type="Proteomes" id="UP000308600"/>
    </source>
</evidence>
<sequence length="413" mass="45031">MQAPPYPPTKGYLNAIRNSSNALRKAAGVVIQPSSIRRLLLSTAFTSSFQRVSASHGLAFPLKFASVLEELNFISILSLLNFASGYRIPLHRETGRGAWDNIRAFTFSLYLTSTTGEGDYLSAKGLKTITEAKVAELLRVNVHVERPHHAIPGVTVGQLGGPMYDLVKIITEVLNETGSILVDSGYLNLGAFVLESLQHGANAAEASDAANDFAEVVLERLVKAFPGFRDMAEISGQPVYCFKKALFLIHAITIRFGSMRPPPFPIPSTEHLPVFTDNVLPSILVHLGVIDISSAPMLTGCFPDASNEARITSLIGETTSVLPALPKSEFKEGPVLTKDQAYILRAAAIDACEMIVDIAQSISPADLIRDGSSLGWITAITLPDLDMWLWAVAKDRTDYRKLERFVLRDTAFF</sequence>
<accession>A0ACD3BBL3</accession>
<dbReference type="Proteomes" id="UP000308600">
    <property type="component" value="Unassembled WGS sequence"/>
</dbReference>
<evidence type="ECO:0000313" key="1">
    <source>
        <dbReference type="EMBL" id="TFK75326.1"/>
    </source>
</evidence>
<organism evidence="1 2">
    <name type="scientific">Pluteus cervinus</name>
    <dbReference type="NCBI Taxonomy" id="181527"/>
    <lineage>
        <taxon>Eukaryota</taxon>
        <taxon>Fungi</taxon>
        <taxon>Dikarya</taxon>
        <taxon>Basidiomycota</taxon>
        <taxon>Agaricomycotina</taxon>
        <taxon>Agaricomycetes</taxon>
        <taxon>Agaricomycetidae</taxon>
        <taxon>Agaricales</taxon>
        <taxon>Pluteineae</taxon>
        <taxon>Pluteaceae</taxon>
        <taxon>Pluteus</taxon>
    </lineage>
</organism>
<name>A0ACD3BBL3_9AGAR</name>
<keyword evidence="2" id="KW-1185">Reference proteome</keyword>
<reference evidence="1 2" key="1">
    <citation type="journal article" date="2019" name="Nat. Ecol. Evol.">
        <title>Megaphylogeny resolves global patterns of mushroom evolution.</title>
        <authorList>
            <person name="Varga T."/>
            <person name="Krizsan K."/>
            <person name="Foldi C."/>
            <person name="Dima B."/>
            <person name="Sanchez-Garcia M."/>
            <person name="Sanchez-Ramirez S."/>
            <person name="Szollosi G.J."/>
            <person name="Szarkandi J.G."/>
            <person name="Papp V."/>
            <person name="Albert L."/>
            <person name="Andreopoulos W."/>
            <person name="Angelini C."/>
            <person name="Antonin V."/>
            <person name="Barry K.W."/>
            <person name="Bougher N.L."/>
            <person name="Buchanan P."/>
            <person name="Buyck B."/>
            <person name="Bense V."/>
            <person name="Catcheside P."/>
            <person name="Chovatia M."/>
            <person name="Cooper J."/>
            <person name="Damon W."/>
            <person name="Desjardin D."/>
            <person name="Finy P."/>
            <person name="Geml J."/>
            <person name="Haridas S."/>
            <person name="Hughes K."/>
            <person name="Justo A."/>
            <person name="Karasinski D."/>
            <person name="Kautmanova I."/>
            <person name="Kiss B."/>
            <person name="Kocsube S."/>
            <person name="Kotiranta H."/>
            <person name="LaButti K.M."/>
            <person name="Lechner B.E."/>
            <person name="Liimatainen K."/>
            <person name="Lipzen A."/>
            <person name="Lukacs Z."/>
            <person name="Mihaltcheva S."/>
            <person name="Morgado L.N."/>
            <person name="Niskanen T."/>
            <person name="Noordeloos M.E."/>
            <person name="Ohm R.A."/>
            <person name="Ortiz-Santana B."/>
            <person name="Ovrebo C."/>
            <person name="Racz N."/>
            <person name="Riley R."/>
            <person name="Savchenko A."/>
            <person name="Shiryaev A."/>
            <person name="Soop K."/>
            <person name="Spirin V."/>
            <person name="Szebenyi C."/>
            <person name="Tomsovsky M."/>
            <person name="Tulloss R.E."/>
            <person name="Uehling J."/>
            <person name="Grigoriev I.V."/>
            <person name="Vagvolgyi C."/>
            <person name="Papp T."/>
            <person name="Martin F.M."/>
            <person name="Miettinen O."/>
            <person name="Hibbett D.S."/>
            <person name="Nagy L.G."/>
        </authorList>
    </citation>
    <scope>NUCLEOTIDE SEQUENCE [LARGE SCALE GENOMIC DNA]</scope>
    <source>
        <strain evidence="1 2">NL-1719</strain>
    </source>
</reference>